<name>A0A221SXZ8_9DEIO</name>
<protein>
    <submittedName>
        <fullName evidence="1">DdrH</fullName>
    </submittedName>
</protein>
<accession>A0A221SXZ8</accession>
<keyword evidence="2" id="KW-1185">Reference proteome</keyword>
<gene>
    <name evidence="1" type="ORF">DFI_11450</name>
</gene>
<dbReference type="KEGG" id="dfc:DFI_11450"/>
<evidence type="ECO:0000313" key="1">
    <source>
        <dbReference type="EMBL" id="ASN81527.1"/>
    </source>
</evidence>
<proteinExistence type="predicted"/>
<dbReference type="EMBL" id="CP021081">
    <property type="protein sequence ID" value="ASN81527.1"/>
    <property type="molecule type" value="Genomic_DNA"/>
</dbReference>
<dbReference type="STRING" id="317577.GCA_000419625_01636"/>
<dbReference type="RefSeq" id="WP_027463390.1">
    <property type="nucleotide sequence ID" value="NZ_BNAK01000016.1"/>
</dbReference>
<dbReference type="Proteomes" id="UP000259030">
    <property type="component" value="Chromosome"/>
</dbReference>
<dbReference type="AlphaFoldDB" id="A0A221SXZ8"/>
<reference evidence="1 2" key="1">
    <citation type="submission" date="2017-05" db="EMBL/GenBank/DDBJ databases">
        <title>The complete genome sequence of Deinococcus ficus isolated from the rhizosphere of the Ficus religiosa L. in Taiwan.</title>
        <authorList>
            <person name="Wu K.-M."/>
            <person name="Liao T.-L."/>
            <person name="Liu Y.-M."/>
            <person name="Young C.-C."/>
            <person name="Tsai S.-F."/>
        </authorList>
    </citation>
    <scope>NUCLEOTIDE SEQUENCE [LARGE SCALE GENOMIC DNA]</scope>
    <source>
        <strain evidence="1 2">CC-FR2-10</strain>
    </source>
</reference>
<evidence type="ECO:0000313" key="2">
    <source>
        <dbReference type="Proteomes" id="UP000259030"/>
    </source>
</evidence>
<sequence length="82" mass="9197">MTNAYAEWFEQLRAEYGEQLKAMPLPDGLPEHLQKLMDQGDREAILFMLKIAWQLGAQVGYAAGSRQGSPEVSFLRPTTVQA</sequence>
<organism evidence="1 2">
    <name type="scientific">Deinococcus ficus</name>
    <dbReference type="NCBI Taxonomy" id="317577"/>
    <lineage>
        <taxon>Bacteria</taxon>
        <taxon>Thermotogati</taxon>
        <taxon>Deinococcota</taxon>
        <taxon>Deinococci</taxon>
        <taxon>Deinococcales</taxon>
        <taxon>Deinococcaceae</taxon>
        <taxon>Deinococcus</taxon>
    </lineage>
</organism>